<dbReference type="EMBL" id="KN440809">
    <property type="protein sequence ID" value="KHG27350.1"/>
    <property type="molecule type" value="Genomic_DNA"/>
</dbReference>
<sequence length="42" mass="5013">MYRGLGHFVMCHLIWPNILAYDNIMIHFVYGHEIWVILIIGL</sequence>
<name>A0A0B0PQS8_GOSAR</name>
<protein>
    <submittedName>
        <fullName evidence="1">Uncharacterized protein</fullName>
    </submittedName>
</protein>
<keyword evidence="2" id="KW-1185">Reference proteome</keyword>
<proteinExistence type="predicted"/>
<reference evidence="2" key="1">
    <citation type="submission" date="2014-09" db="EMBL/GenBank/DDBJ databases">
        <authorList>
            <person name="Mudge J."/>
            <person name="Ramaraj T."/>
            <person name="Lindquist I.E."/>
            <person name="Bharti A.K."/>
            <person name="Sundararajan A."/>
            <person name="Cameron C.T."/>
            <person name="Woodward J.E."/>
            <person name="May G.D."/>
            <person name="Brubaker C."/>
            <person name="Broadhvest J."/>
            <person name="Wilkins T.A."/>
        </authorList>
    </citation>
    <scope>NUCLEOTIDE SEQUENCE</scope>
    <source>
        <strain evidence="2">cv. AKA8401</strain>
    </source>
</reference>
<accession>A0A0B0PQS8</accession>
<organism evidence="1 2">
    <name type="scientific">Gossypium arboreum</name>
    <name type="common">Tree cotton</name>
    <name type="synonym">Gossypium nanking</name>
    <dbReference type="NCBI Taxonomy" id="29729"/>
    <lineage>
        <taxon>Eukaryota</taxon>
        <taxon>Viridiplantae</taxon>
        <taxon>Streptophyta</taxon>
        <taxon>Embryophyta</taxon>
        <taxon>Tracheophyta</taxon>
        <taxon>Spermatophyta</taxon>
        <taxon>Magnoliopsida</taxon>
        <taxon>eudicotyledons</taxon>
        <taxon>Gunneridae</taxon>
        <taxon>Pentapetalae</taxon>
        <taxon>rosids</taxon>
        <taxon>malvids</taxon>
        <taxon>Malvales</taxon>
        <taxon>Malvaceae</taxon>
        <taxon>Malvoideae</taxon>
        <taxon>Gossypium</taxon>
    </lineage>
</organism>
<gene>
    <name evidence="1" type="ORF">F383_34019</name>
</gene>
<dbReference type="Proteomes" id="UP000032142">
    <property type="component" value="Unassembled WGS sequence"/>
</dbReference>
<dbReference type="AlphaFoldDB" id="A0A0B0PQS8"/>
<evidence type="ECO:0000313" key="2">
    <source>
        <dbReference type="Proteomes" id="UP000032142"/>
    </source>
</evidence>
<evidence type="ECO:0000313" key="1">
    <source>
        <dbReference type="EMBL" id="KHG27350.1"/>
    </source>
</evidence>